<protein>
    <submittedName>
        <fullName evidence="1">Uncharacterized protein</fullName>
    </submittedName>
</protein>
<accession>A0A158DY89</accession>
<dbReference type="RefSeq" id="WP_061165153.1">
    <property type="nucleotide sequence ID" value="NZ_FCOI02000062.1"/>
</dbReference>
<proteinExistence type="predicted"/>
<reference evidence="2" key="1">
    <citation type="submission" date="2016-01" db="EMBL/GenBank/DDBJ databases">
        <authorList>
            <person name="Peeters Charlotte."/>
        </authorList>
    </citation>
    <scope>NUCLEOTIDE SEQUENCE [LARGE SCALE GENOMIC DNA]</scope>
</reference>
<keyword evidence="2" id="KW-1185">Reference proteome</keyword>
<organism evidence="1 2">
    <name type="scientific">Caballeronia temeraria</name>
    <dbReference type="NCBI Taxonomy" id="1777137"/>
    <lineage>
        <taxon>Bacteria</taxon>
        <taxon>Pseudomonadati</taxon>
        <taxon>Pseudomonadota</taxon>
        <taxon>Betaproteobacteria</taxon>
        <taxon>Burkholderiales</taxon>
        <taxon>Burkholderiaceae</taxon>
        <taxon>Caballeronia</taxon>
    </lineage>
</organism>
<evidence type="ECO:0000313" key="1">
    <source>
        <dbReference type="EMBL" id="SAK99146.1"/>
    </source>
</evidence>
<dbReference type="Proteomes" id="UP000054624">
    <property type="component" value="Unassembled WGS sequence"/>
</dbReference>
<name>A0A158DY89_9BURK</name>
<dbReference type="EMBL" id="FCOI02000062">
    <property type="protein sequence ID" value="SAK99146.1"/>
    <property type="molecule type" value="Genomic_DNA"/>
</dbReference>
<dbReference type="OrthoDB" id="791936at2"/>
<evidence type="ECO:0000313" key="2">
    <source>
        <dbReference type="Proteomes" id="UP000054624"/>
    </source>
</evidence>
<dbReference type="AlphaFoldDB" id="A0A158DY89"/>
<sequence length="167" mass="18221">MLYAETRQDHSDGFLFFGDAFKGRLGEVTPATTYLAVSSVLQAARDLKIASNQLRPTGYESVVLAPENFLRFNDNLLQACILRAAHPSELDYSASPHLSTLMKEFLIKIFSRHAHLYGAAALEFAAALATGRLKLKKADAQEVVSVTVENLRAQPSALLGLLLMVTA</sequence>
<gene>
    <name evidence="1" type="ORF">AWB76_07658</name>
</gene>